<feature type="region of interest" description="Disordered" evidence="1">
    <location>
        <begin position="1"/>
        <end position="50"/>
    </location>
</feature>
<gene>
    <name evidence="2" type="ORF">O181_000867</name>
</gene>
<evidence type="ECO:0000313" key="3">
    <source>
        <dbReference type="Proteomes" id="UP000765509"/>
    </source>
</evidence>
<keyword evidence="3" id="KW-1185">Reference proteome</keyword>
<feature type="compositionally biased region" description="Basic residues" evidence="1">
    <location>
        <begin position="29"/>
        <end position="44"/>
    </location>
</feature>
<dbReference type="AlphaFoldDB" id="A0A9Q3B9H0"/>
<evidence type="ECO:0000313" key="2">
    <source>
        <dbReference type="EMBL" id="MBW0461152.1"/>
    </source>
</evidence>
<reference evidence="2" key="1">
    <citation type="submission" date="2021-03" db="EMBL/GenBank/DDBJ databases">
        <title>Draft genome sequence of rust myrtle Austropuccinia psidii MF-1, a brazilian biotype.</title>
        <authorList>
            <person name="Quecine M.C."/>
            <person name="Pachon D.M.R."/>
            <person name="Bonatelli M.L."/>
            <person name="Correr F.H."/>
            <person name="Franceschini L.M."/>
            <person name="Leite T.F."/>
            <person name="Margarido G.R.A."/>
            <person name="Almeida C.A."/>
            <person name="Ferrarezi J.A."/>
            <person name="Labate C.A."/>
        </authorList>
    </citation>
    <scope>NUCLEOTIDE SEQUENCE</scope>
    <source>
        <strain evidence="2">MF-1</strain>
    </source>
</reference>
<dbReference type="EMBL" id="AVOT02000116">
    <property type="protein sequence ID" value="MBW0461152.1"/>
    <property type="molecule type" value="Genomic_DNA"/>
</dbReference>
<organism evidence="2 3">
    <name type="scientific">Austropuccinia psidii MF-1</name>
    <dbReference type="NCBI Taxonomy" id="1389203"/>
    <lineage>
        <taxon>Eukaryota</taxon>
        <taxon>Fungi</taxon>
        <taxon>Dikarya</taxon>
        <taxon>Basidiomycota</taxon>
        <taxon>Pucciniomycotina</taxon>
        <taxon>Pucciniomycetes</taxon>
        <taxon>Pucciniales</taxon>
        <taxon>Sphaerophragmiaceae</taxon>
        <taxon>Austropuccinia</taxon>
    </lineage>
</organism>
<dbReference type="Proteomes" id="UP000765509">
    <property type="component" value="Unassembled WGS sequence"/>
</dbReference>
<sequence>MTLALEKRGPVASAISNPAPELPKDNRKQPKKNQKGLRKNKTKWKGQVNYDQPYPKGYRIPKLDPSAMDSVFNMASTLMDLKAK</sequence>
<accession>A0A9Q3B9H0</accession>
<comment type="caution">
    <text evidence="2">The sequence shown here is derived from an EMBL/GenBank/DDBJ whole genome shotgun (WGS) entry which is preliminary data.</text>
</comment>
<evidence type="ECO:0000256" key="1">
    <source>
        <dbReference type="SAM" id="MobiDB-lite"/>
    </source>
</evidence>
<proteinExistence type="predicted"/>
<name>A0A9Q3B9H0_9BASI</name>
<protein>
    <submittedName>
        <fullName evidence="2">Uncharacterized protein</fullName>
    </submittedName>
</protein>